<dbReference type="GeneID" id="76834359"/>
<evidence type="ECO:0000256" key="6">
    <source>
        <dbReference type="ARBA" id="ARBA00023014"/>
    </source>
</evidence>
<reference evidence="9" key="1">
    <citation type="submission" date="2022-11" db="EMBL/GenBank/DDBJ databases">
        <title>Complete genome sequence of Methanogenium organophilum DSM 3596.</title>
        <authorList>
            <person name="Chen S.-C."/>
            <person name="Lai S.-J."/>
            <person name="You Y.-T."/>
        </authorList>
    </citation>
    <scope>NUCLEOTIDE SEQUENCE</scope>
    <source>
        <strain evidence="9">DSM 3596</strain>
    </source>
</reference>
<keyword evidence="7" id="KW-1133">Transmembrane helix</keyword>
<dbReference type="SUPFAM" id="SSF54862">
    <property type="entry name" value="4Fe-4S ferredoxins"/>
    <property type="match status" value="1"/>
</dbReference>
<feature type="transmembrane region" description="Helical" evidence="7">
    <location>
        <begin position="166"/>
        <end position="186"/>
    </location>
</feature>
<dbReference type="PROSITE" id="PS51379">
    <property type="entry name" value="4FE4S_FER_2"/>
    <property type="match status" value="2"/>
</dbReference>
<keyword evidence="7" id="KW-0472">Membrane</keyword>
<keyword evidence="3" id="KW-0479">Metal-binding</keyword>
<dbReference type="GO" id="GO:0046872">
    <property type="term" value="F:metal ion binding"/>
    <property type="evidence" value="ECO:0007669"/>
    <property type="project" value="UniProtKB-KW"/>
</dbReference>
<evidence type="ECO:0000259" key="8">
    <source>
        <dbReference type="PROSITE" id="PS51379"/>
    </source>
</evidence>
<feature type="transmembrane region" description="Helical" evidence="7">
    <location>
        <begin position="102"/>
        <end position="125"/>
    </location>
</feature>
<keyword evidence="5" id="KW-0408">Iron</keyword>
<keyword evidence="7" id="KW-0812">Transmembrane</keyword>
<dbReference type="KEGG" id="mou:OU421_04615"/>
<evidence type="ECO:0000256" key="7">
    <source>
        <dbReference type="SAM" id="Phobius"/>
    </source>
</evidence>
<keyword evidence="10" id="KW-1185">Reference proteome</keyword>
<proteinExistence type="predicted"/>
<dbReference type="GO" id="GO:0051539">
    <property type="term" value="F:4 iron, 4 sulfur cluster binding"/>
    <property type="evidence" value="ECO:0007669"/>
    <property type="project" value="UniProtKB-KW"/>
</dbReference>
<dbReference type="Pfam" id="PF00037">
    <property type="entry name" value="Fer4"/>
    <property type="match status" value="1"/>
</dbReference>
<evidence type="ECO:0000256" key="2">
    <source>
        <dbReference type="ARBA" id="ARBA00022485"/>
    </source>
</evidence>
<accession>A0A9X9S672</accession>
<feature type="transmembrane region" description="Helical" evidence="7">
    <location>
        <begin position="285"/>
        <end position="307"/>
    </location>
</feature>
<feature type="transmembrane region" description="Helical" evidence="7">
    <location>
        <begin position="137"/>
        <end position="160"/>
    </location>
</feature>
<organism evidence="9 10">
    <name type="scientific">Methanogenium organophilum</name>
    <dbReference type="NCBI Taxonomy" id="2199"/>
    <lineage>
        <taxon>Archaea</taxon>
        <taxon>Methanobacteriati</taxon>
        <taxon>Methanobacteriota</taxon>
        <taxon>Stenosarchaea group</taxon>
        <taxon>Methanomicrobia</taxon>
        <taxon>Methanomicrobiales</taxon>
        <taxon>Methanomicrobiaceae</taxon>
        <taxon>Methanogenium</taxon>
    </lineage>
</organism>
<dbReference type="AlphaFoldDB" id="A0A9X9S672"/>
<feature type="domain" description="4Fe-4S ferredoxin-type" evidence="8">
    <location>
        <begin position="357"/>
        <end position="387"/>
    </location>
</feature>
<dbReference type="PROSITE" id="PS00198">
    <property type="entry name" value="4FE4S_FER_1"/>
    <property type="match status" value="2"/>
</dbReference>
<keyword evidence="2" id="KW-0004">4Fe-4S</keyword>
<dbReference type="Proteomes" id="UP001163096">
    <property type="component" value="Chromosome"/>
</dbReference>
<sequence>MNLSPLRRILPAGIAGSAVIATPACAAVCPKGIGNCPYPGRCMLFSDADGDRLCDFNLTDSGTTAPDVTVSAGDGGSSVAGTIPDAASSVPADPGLAGSTDFLFMSPLLLWAVLFLVINTGLLWFIHSGRTGLPRELNIGTIALSSLFSLAISGIAVFLMTCDLSLGSTGAVVYMLAGTVLATVVWSRGLMTKKTALALLGLTTAFGFVFAAPIMPVYFYGLAAALTDIRTIAPGMAAIVILILLTFVTGRTFCGHICPVGTIQELASRLPGKKYLIQNRTAPQAIRLVVLAGVITGIFYSVNLPAYTGVEAFFSFALTTGFLVFAAILIASVFVYRPFCRFLCPFGAVFAAGTAVGKTCIARTDACIGCRKCEKVCPTGEAGPHERKPECYLCGRCIDVCPVEGALAFTDPVSRDIRK</sequence>
<evidence type="ECO:0000256" key="5">
    <source>
        <dbReference type="ARBA" id="ARBA00023004"/>
    </source>
</evidence>
<dbReference type="PANTHER" id="PTHR30176:SF3">
    <property type="entry name" value="FERREDOXIN-TYPE PROTEIN NAPH"/>
    <property type="match status" value="1"/>
</dbReference>
<name>A0A9X9S672_METOG</name>
<evidence type="ECO:0000313" key="9">
    <source>
        <dbReference type="EMBL" id="WAI02158.1"/>
    </source>
</evidence>
<dbReference type="InterPro" id="IPR051684">
    <property type="entry name" value="Electron_Trans/Redox"/>
</dbReference>
<dbReference type="InterPro" id="IPR017900">
    <property type="entry name" value="4Fe4S_Fe_S_CS"/>
</dbReference>
<evidence type="ECO:0000256" key="3">
    <source>
        <dbReference type="ARBA" id="ARBA00022723"/>
    </source>
</evidence>
<gene>
    <name evidence="9" type="ORF">OU421_04615</name>
</gene>
<dbReference type="Pfam" id="PF12801">
    <property type="entry name" value="Fer4_5"/>
    <property type="match status" value="2"/>
</dbReference>
<keyword evidence="1" id="KW-0813">Transport</keyword>
<dbReference type="EMBL" id="CP113361">
    <property type="protein sequence ID" value="WAI02158.1"/>
    <property type="molecule type" value="Genomic_DNA"/>
</dbReference>
<evidence type="ECO:0000256" key="4">
    <source>
        <dbReference type="ARBA" id="ARBA00022982"/>
    </source>
</evidence>
<protein>
    <submittedName>
        <fullName evidence="9">4Fe-4S binding protein</fullName>
    </submittedName>
</protein>
<feature type="transmembrane region" description="Helical" evidence="7">
    <location>
        <begin position="313"/>
        <end position="336"/>
    </location>
</feature>
<feature type="transmembrane region" description="Helical" evidence="7">
    <location>
        <begin position="232"/>
        <end position="250"/>
    </location>
</feature>
<dbReference type="GO" id="GO:0005886">
    <property type="term" value="C:plasma membrane"/>
    <property type="evidence" value="ECO:0007669"/>
    <property type="project" value="TreeGrafter"/>
</dbReference>
<feature type="domain" description="4Fe-4S ferredoxin-type" evidence="8">
    <location>
        <begin position="390"/>
        <end position="412"/>
    </location>
</feature>
<dbReference type="PANTHER" id="PTHR30176">
    <property type="entry name" value="FERREDOXIN-TYPE PROTEIN NAPH"/>
    <property type="match status" value="1"/>
</dbReference>
<evidence type="ECO:0000256" key="1">
    <source>
        <dbReference type="ARBA" id="ARBA00022448"/>
    </source>
</evidence>
<evidence type="ECO:0000313" key="10">
    <source>
        <dbReference type="Proteomes" id="UP001163096"/>
    </source>
</evidence>
<keyword evidence="4" id="KW-0249">Electron transport</keyword>
<feature type="transmembrane region" description="Helical" evidence="7">
    <location>
        <begin position="198"/>
        <end position="220"/>
    </location>
</feature>
<dbReference type="GO" id="GO:0016491">
    <property type="term" value="F:oxidoreductase activity"/>
    <property type="evidence" value="ECO:0007669"/>
    <property type="project" value="UniProtKB-ARBA"/>
</dbReference>
<keyword evidence="6" id="KW-0411">Iron-sulfur</keyword>
<dbReference type="InterPro" id="IPR017896">
    <property type="entry name" value="4Fe4S_Fe-S-bd"/>
</dbReference>
<dbReference type="RefSeq" id="WP_268187436.1">
    <property type="nucleotide sequence ID" value="NZ_CP113361.1"/>
</dbReference>